<dbReference type="GO" id="GO:0004074">
    <property type="term" value="F:biliverdin reductase [NAD(P)H] activity"/>
    <property type="evidence" value="ECO:0007669"/>
    <property type="project" value="TreeGrafter"/>
</dbReference>
<dbReference type="InterPro" id="IPR051606">
    <property type="entry name" value="Polyketide_Oxido-like"/>
</dbReference>
<dbReference type="RefSeq" id="XP_047758833.1">
    <property type="nucleotide sequence ID" value="XM_047902036.1"/>
</dbReference>
<feature type="domain" description="NAD(P)-binding" evidence="2">
    <location>
        <begin position="35"/>
        <end position="264"/>
    </location>
</feature>
<evidence type="ECO:0000256" key="1">
    <source>
        <dbReference type="ARBA" id="ARBA00038376"/>
    </source>
</evidence>
<dbReference type="InterPro" id="IPR016040">
    <property type="entry name" value="NAD(P)-bd_dom"/>
</dbReference>
<dbReference type="SUPFAM" id="SSF51735">
    <property type="entry name" value="NAD(P)-binding Rossmann-fold domains"/>
    <property type="match status" value="1"/>
</dbReference>
<keyword evidence="4" id="KW-1185">Reference proteome</keyword>
<organism evidence="3 4">
    <name type="scientific">Passalora fulva</name>
    <name type="common">Tomato leaf mold</name>
    <name type="synonym">Cladosporium fulvum</name>
    <dbReference type="NCBI Taxonomy" id="5499"/>
    <lineage>
        <taxon>Eukaryota</taxon>
        <taxon>Fungi</taxon>
        <taxon>Dikarya</taxon>
        <taxon>Ascomycota</taxon>
        <taxon>Pezizomycotina</taxon>
        <taxon>Dothideomycetes</taxon>
        <taxon>Dothideomycetidae</taxon>
        <taxon>Mycosphaerellales</taxon>
        <taxon>Mycosphaerellaceae</taxon>
        <taxon>Fulvia</taxon>
    </lineage>
</organism>
<dbReference type="GeneID" id="71982766"/>
<dbReference type="PANTHER" id="PTHR43355">
    <property type="entry name" value="FLAVIN REDUCTASE (NADPH)"/>
    <property type="match status" value="1"/>
</dbReference>
<comment type="similarity">
    <text evidence="1">Belongs to the avfA family.</text>
</comment>
<dbReference type="AlphaFoldDB" id="A0A9Q8LBN6"/>
<sequence>MTTCTLDSQRHIHLYNDHNTNPTTSEKSKTLAFFGAGGDCAGYCLANSLKAGYTCRALARAPSKLLDSLKKKGVPQATIDTNLTIIQGDVKNLDNVKSTLHTASGLPVEVIISGIGGTPNFQVSLTQPLGMTEPNICNSAGSTILRAASEPHLQHTEHSKPLLVNISTTGIPAPGAPWDVPCALSPLYRWGLHVPHEDKAKLEEKLREEVRLSSCGIKGYVNIKPSLLFDGESKGLQAVKQGVDEKPAIGNSIHRQDVGLFIFEHFVKGEVVDEWINKSLTITY</sequence>
<reference evidence="3" key="2">
    <citation type="journal article" date="2022" name="Microb. Genom.">
        <title>A chromosome-scale genome assembly of the tomato pathogen Cladosporium fulvum reveals a compartmentalized genome architecture and the presence of a dispensable chromosome.</title>
        <authorList>
            <person name="Zaccaron A.Z."/>
            <person name="Chen L.H."/>
            <person name="Samaras A."/>
            <person name="Stergiopoulos I."/>
        </authorList>
    </citation>
    <scope>NUCLEOTIDE SEQUENCE</scope>
    <source>
        <strain evidence="3">Race5_Kim</strain>
    </source>
</reference>
<proteinExistence type="inferred from homology"/>
<dbReference type="OrthoDB" id="63935at2759"/>
<dbReference type="Proteomes" id="UP000756132">
    <property type="component" value="Chromosome 2"/>
</dbReference>
<dbReference type="InterPro" id="IPR036291">
    <property type="entry name" value="NAD(P)-bd_dom_sf"/>
</dbReference>
<accession>A0A9Q8LBN6</accession>
<evidence type="ECO:0000313" key="4">
    <source>
        <dbReference type="Proteomes" id="UP000756132"/>
    </source>
</evidence>
<dbReference type="GO" id="GO:0042602">
    <property type="term" value="F:riboflavin reductase (NADPH) activity"/>
    <property type="evidence" value="ECO:0007669"/>
    <property type="project" value="TreeGrafter"/>
</dbReference>
<evidence type="ECO:0000259" key="2">
    <source>
        <dbReference type="Pfam" id="PF13460"/>
    </source>
</evidence>
<dbReference type="PANTHER" id="PTHR43355:SF2">
    <property type="entry name" value="FLAVIN REDUCTASE (NADPH)"/>
    <property type="match status" value="1"/>
</dbReference>
<gene>
    <name evidence="3" type="ORF">CLAFUR5_02888</name>
</gene>
<name>A0A9Q8LBN6_PASFU</name>
<dbReference type="Pfam" id="PF13460">
    <property type="entry name" value="NAD_binding_10"/>
    <property type="match status" value="1"/>
</dbReference>
<dbReference type="KEGG" id="ffu:CLAFUR5_02888"/>
<reference evidence="3" key="1">
    <citation type="submission" date="2021-12" db="EMBL/GenBank/DDBJ databases">
        <authorList>
            <person name="Zaccaron A."/>
            <person name="Stergiopoulos I."/>
        </authorList>
    </citation>
    <scope>NUCLEOTIDE SEQUENCE</scope>
    <source>
        <strain evidence="3">Race5_Kim</strain>
    </source>
</reference>
<protein>
    <submittedName>
        <fullName evidence="3">Reductase pytE</fullName>
    </submittedName>
</protein>
<dbReference type="Gene3D" id="3.40.50.720">
    <property type="entry name" value="NAD(P)-binding Rossmann-like Domain"/>
    <property type="match status" value="1"/>
</dbReference>
<evidence type="ECO:0000313" key="3">
    <source>
        <dbReference type="EMBL" id="UJO14467.1"/>
    </source>
</evidence>
<dbReference type="EMBL" id="CP090164">
    <property type="protein sequence ID" value="UJO14467.1"/>
    <property type="molecule type" value="Genomic_DNA"/>
</dbReference>